<dbReference type="CDD" id="cd01647">
    <property type="entry name" value="RT_LTR"/>
    <property type="match status" value="1"/>
</dbReference>
<dbReference type="InterPro" id="IPR036397">
    <property type="entry name" value="RNaseH_sf"/>
</dbReference>
<dbReference type="InterPro" id="IPR043128">
    <property type="entry name" value="Rev_trsase/Diguanyl_cyclase"/>
</dbReference>
<dbReference type="Gene3D" id="3.10.10.10">
    <property type="entry name" value="HIV Type 1 Reverse Transcriptase, subunit A, domain 1"/>
    <property type="match status" value="1"/>
</dbReference>
<feature type="region of interest" description="Disordered" evidence="1">
    <location>
        <begin position="144"/>
        <end position="181"/>
    </location>
</feature>
<feature type="domain" description="Retrotransposon gag" evidence="3">
    <location>
        <begin position="38"/>
        <end position="128"/>
    </location>
</feature>
<dbReference type="SUPFAM" id="SSF53098">
    <property type="entry name" value="Ribonuclease H-like"/>
    <property type="match status" value="2"/>
</dbReference>
<proteinExistence type="predicted"/>
<reference evidence="7" key="1">
    <citation type="journal article" date="2022" name="Int. J. Mol. Sci.">
        <title>Draft Genome of Tanacetum Coccineum: Genomic Comparison of Closely Related Tanacetum-Family Plants.</title>
        <authorList>
            <person name="Yamashiro T."/>
            <person name="Shiraishi A."/>
            <person name="Nakayama K."/>
            <person name="Satake H."/>
        </authorList>
    </citation>
    <scope>NUCLEOTIDE SEQUENCE</scope>
</reference>
<evidence type="ECO:0000259" key="2">
    <source>
        <dbReference type="Pfam" id="PF00078"/>
    </source>
</evidence>
<dbReference type="Gene3D" id="3.30.70.270">
    <property type="match status" value="1"/>
</dbReference>
<name>A0ABQ4YAM6_9ASTR</name>
<dbReference type="Gene3D" id="1.10.340.70">
    <property type="match status" value="1"/>
</dbReference>
<keyword evidence="8" id="KW-1185">Reference proteome</keyword>
<feature type="domain" description="Integrase zinc-binding" evidence="6">
    <location>
        <begin position="1070"/>
        <end position="1122"/>
    </location>
</feature>
<dbReference type="InterPro" id="IPR043502">
    <property type="entry name" value="DNA/RNA_pol_sf"/>
</dbReference>
<feature type="domain" description="Reverse transcriptase/retrotransposon-derived protein RNase H-like" evidence="5">
    <location>
        <begin position="686"/>
        <end position="782"/>
    </location>
</feature>
<dbReference type="Proteomes" id="UP001151760">
    <property type="component" value="Unassembled WGS sequence"/>
</dbReference>
<protein>
    <submittedName>
        <fullName evidence="7">Reverse transcriptase domain-containing protein</fullName>
    </submittedName>
</protein>
<evidence type="ECO:0000259" key="5">
    <source>
        <dbReference type="Pfam" id="PF17919"/>
    </source>
</evidence>
<evidence type="ECO:0000259" key="3">
    <source>
        <dbReference type="Pfam" id="PF03732"/>
    </source>
</evidence>
<evidence type="ECO:0000256" key="1">
    <source>
        <dbReference type="SAM" id="MobiDB-lite"/>
    </source>
</evidence>
<organism evidence="7 8">
    <name type="scientific">Tanacetum coccineum</name>
    <dbReference type="NCBI Taxonomy" id="301880"/>
    <lineage>
        <taxon>Eukaryota</taxon>
        <taxon>Viridiplantae</taxon>
        <taxon>Streptophyta</taxon>
        <taxon>Embryophyta</taxon>
        <taxon>Tracheophyta</taxon>
        <taxon>Spermatophyta</taxon>
        <taxon>Magnoliopsida</taxon>
        <taxon>eudicotyledons</taxon>
        <taxon>Gunneridae</taxon>
        <taxon>Pentapetalae</taxon>
        <taxon>asterids</taxon>
        <taxon>campanulids</taxon>
        <taxon>Asterales</taxon>
        <taxon>Asteraceae</taxon>
        <taxon>Asteroideae</taxon>
        <taxon>Anthemideae</taxon>
        <taxon>Anthemidinae</taxon>
        <taxon>Tanacetum</taxon>
    </lineage>
</organism>
<dbReference type="Gene3D" id="3.30.420.10">
    <property type="entry name" value="Ribonuclease H-like superfamily/Ribonuclease H"/>
    <property type="match status" value="3"/>
</dbReference>
<dbReference type="InterPro" id="IPR041588">
    <property type="entry name" value="Integrase_H2C2"/>
</dbReference>
<evidence type="ECO:0000259" key="4">
    <source>
        <dbReference type="Pfam" id="PF13456"/>
    </source>
</evidence>
<evidence type="ECO:0000313" key="8">
    <source>
        <dbReference type="Proteomes" id="UP001151760"/>
    </source>
</evidence>
<dbReference type="GO" id="GO:0003964">
    <property type="term" value="F:RNA-directed DNA polymerase activity"/>
    <property type="evidence" value="ECO:0007669"/>
    <property type="project" value="UniProtKB-KW"/>
</dbReference>
<feature type="domain" description="Reverse transcriptase" evidence="2">
    <location>
        <begin position="579"/>
        <end position="683"/>
    </location>
</feature>
<keyword evidence="7" id="KW-0695">RNA-directed DNA polymerase</keyword>
<dbReference type="Pfam" id="PF17919">
    <property type="entry name" value="RT_RNaseH_2"/>
    <property type="match status" value="1"/>
</dbReference>
<evidence type="ECO:0000313" key="7">
    <source>
        <dbReference type="EMBL" id="GJS74764.1"/>
    </source>
</evidence>
<dbReference type="Pfam" id="PF13456">
    <property type="entry name" value="RVT_3"/>
    <property type="match status" value="1"/>
</dbReference>
<feature type="domain" description="RNase H type-1" evidence="4">
    <location>
        <begin position="866"/>
        <end position="974"/>
    </location>
</feature>
<dbReference type="InterPro" id="IPR012337">
    <property type="entry name" value="RNaseH-like_sf"/>
</dbReference>
<dbReference type="PANTHER" id="PTHR48475:SF2">
    <property type="entry name" value="RIBONUCLEASE H"/>
    <property type="match status" value="1"/>
</dbReference>
<dbReference type="CDD" id="cd09279">
    <property type="entry name" value="RNase_HI_like"/>
    <property type="match status" value="1"/>
</dbReference>
<comment type="caution">
    <text evidence="7">The sequence shown here is derived from an EMBL/GenBank/DDBJ whole genome shotgun (WGS) entry which is preliminary data.</text>
</comment>
<sequence length="1385" mass="157953">MPSHVKTYDGSGDPEDHLKLFQSAAKTEGWAMPTWCHMFNSTLTGNARVWFDKLPKESIDSYEDLRTAFRENYLQQTKHIKDPVEIHHIKQRDGESTEDFMERYKAEVLDVEGVPECMRISRFMHGITHPGLIKRLYERIPSHGRRNASSSWKQSEGGDKPNFKKGFKNKQRPDRKPDRFSLLTKTPKEIFALEKGKFKAPPPMVTLAEKRGPNKYCEFHVDTGHSTDECMQLRKQIDEMIKAEKLSQFIRELKQNDKPKAPKKWEASGKDKPLAILMIQPWERVAKPRITQSFSPETAISFPPLGEEDGTEGPMIIEAEMGGHFVHRVYIDGGASSEVLYEHCFVKLRKEIRDQMVPATTHLIGFSGETIWPLGQIALLVKIGDEVHSTSAWMNFMIIRSPSQHNAIIGRPGIRKIRAVPSTAHGMLKFPVEDGTVTLQSSRVIPMECAMISGPSIQPPAVNQVLEEKINIAIHPEYPEQTVAIGSTLTEKGRKELCSLLKQNLDIFAWKPADMTGVPRSIAEHRLNIREECSPVRQKKRGQAPERNKAIQEEVEKLVDAGIMKEVHYHSWLSNPVMVKKHDGTWRMCVDFKDLNNACPKDCYPLPEIDWKVESLCGYPFKCFLDAYKGYHQIKMAKEDEEKTAFITSQGIFCYSKMSFGLKNVGSTYQRLVDKAFQRQIGRNLEEAEAAFKQMKKLIAELPTLTAPREHEELIIYLAAAKEAISAVLMTDQEGKKIPVYFVSRALRGPEVNYTPMEKLVLALLSASKRLKRYFQAHTIVVITGQPIKQLLSSSEMSERMLKWKFELEGYDIQYRPRTAIKGQILADFIVERPEGESPDELMAEPEELPELWTLFEDGSSCVDGSGARLILTNPEGAEFTYAMRFRFEATNNEAEYEALIAGLRIAEQMGVKNLQAHVDSILVANQVNGSYISKESGMVQYLNKVKTLAKSFKEFSIKQIPRSENKKADALSKITSTSFTHLSKQVLVEELKEKSINEKEILDVVEEEGNTWMAPICEYLAKEILPEDKKKARAVRRKATRYTMINGTLYKKSFIGPWLWCVGPLQANYVLREIHEGSCSMHSGPRSVVAKVIRTGYYWPTMHMDARNLIRECNDYQIHRPVPRNPQQNLTPITSPWPFYKWGIDIARPFLEGLGKVKFLIVAIDYFTKWIEEKAVATITGNQVKKFVWDNIHPQANGLVERANRSLGEGIKARLDERSKDWIEELPHVLWAHRTMIKSSNGETPFSLTYGTEAVIPAEIGMPTLRTTEIDLTKNNEALGMNLDLIEERREQAAIQEAKSKKKMEKYYNSRVRGTSFKPGDMVYRSNEASHARDEGKLGPKWEGPYEVKESLGKGAYKLKDCKGNEIPRTWNICNLKKCYIHEV</sequence>
<keyword evidence="7" id="KW-0548">Nucleotidyltransferase</keyword>
<dbReference type="InterPro" id="IPR041577">
    <property type="entry name" value="RT_RNaseH_2"/>
</dbReference>
<dbReference type="Pfam" id="PF03732">
    <property type="entry name" value="Retrotrans_gag"/>
    <property type="match status" value="1"/>
</dbReference>
<dbReference type="Pfam" id="PF00078">
    <property type="entry name" value="RVT_1"/>
    <property type="match status" value="1"/>
</dbReference>
<evidence type="ECO:0000259" key="6">
    <source>
        <dbReference type="Pfam" id="PF17921"/>
    </source>
</evidence>
<gene>
    <name evidence="7" type="ORF">Tco_0707605</name>
</gene>
<dbReference type="InterPro" id="IPR000477">
    <property type="entry name" value="RT_dom"/>
</dbReference>
<accession>A0ABQ4YAM6</accession>
<keyword evidence="7" id="KW-0808">Transferase</keyword>
<dbReference type="InterPro" id="IPR002156">
    <property type="entry name" value="RNaseH_domain"/>
</dbReference>
<reference evidence="7" key="2">
    <citation type="submission" date="2022-01" db="EMBL/GenBank/DDBJ databases">
        <authorList>
            <person name="Yamashiro T."/>
            <person name="Shiraishi A."/>
            <person name="Satake H."/>
            <person name="Nakayama K."/>
        </authorList>
    </citation>
    <scope>NUCLEOTIDE SEQUENCE</scope>
</reference>
<dbReference type="EMBL" id="BQNB010010253">
    <property type="protein sequence ID" value="GJS74764.1"/>
    <property type="molecule type" value="Genomic_DNA"/>
</dbReference>
<dbReference type="PANTHER" id="PTHR48475">
    <property type="entry name" value="RIBONUCLEASE H"/>
    <property type="match status" value="1"/>
</dbReference>
<dbReference type="InterPro" id="IPR005162">
    <property type="entry name" value="Retrotrans_gag_dom"/>
</dbReference>
<dbReference type="SUPFAM" id="SSF56672">
    <property type="entry name" value="DNA/RNA polymerases"/>
    <property type="match status" value="1"/>
</dbReference>
<dbReference type="Pfam" id="PF17921">
    <property type="entry name" value="Integrase_H2C2"/>
    <property type="match status" value="1"/>
</dbReference>